<evidence type="ECO:0000313" key="2">
    <source>
        <dbReference type="EMBL" id="MDQ1095264.1"/>
    </source>
</evidence>
<protein>
    <recommendedName>
        <fullName evidence="4">C1q domain-containing protein</fullName>
    </recommendedName>
</protein>
<reference evidence="2 3" key="1">
    <citation type="submission" date="2023-07" db="EMBL/GenBank/DDBJ databases">
        <title>Functional and genomic diversity of the sorghum phyllosphere microbiome.</title>
        <authorList>
            <person name="Shade A."/>
        </authorList>
    </citation>
    <scope>NUCLEOTIDE SEQUENCE [LARGE SCALE GENOMIC DNA]</scope>
    <source>
        <strain evidence="2 3">SORGH_AS_1064</strain>
    </source>
</reference>
<keyword evidence="3" id="KW-1185">Reference proteome</keyword>
<dbReference type="Proteomes" id="UP001225072">
    <property type="component" value="Unassembled WGS sequence"/>
</dbReference>
<feature type="chain" id="PRO_5046628264" description="C1q domain-containing protein" evidence="1">
    <location>
        <begin position="21"/>
        <end position="255"/>
    </location>
</feature>
<dbReference type="EMBL" id="JAUTAL010000001">
    <property type="protein sequence ID" value="MDQ1095264.1"/>
    <property type="molecule type" value="Genomic_DNA"/>
</dbReference>
<accession>A0ABU0TDW2</accession>
<proteinExistence type="predicted"/>
<keyword evidence="1" id="KW-0732">Signal</keyword>
<comment type="caution">
    <text evidence="2">The sequence shown here is derived from an EMBL/GenBank/DDBJ whole genome shotgun (WGS) entry which is preliminary data.</text>
</comment>
<feature type="signal peptide" evidence="1">
    <location>
        <begin position="1"/>
        <end position="20"/>
    </location>
</feature>
<evidence type="ECO:0000313" key="3">
    <source>
        <dbReference type="Proteomes" id="UP001225072"/>
    </source>
</evidence>
<dbReference type="RefSeq" id="WP_307445866.1">
    <property type="nucleotide sequence ID" value="NZ_JAUTAL010000001.1"/>
</dbReference>
<gene>
    <name evidence="2" type="ORF">QE404_000411</name>
</gene>
<sequence length="255" mass="26604">MRLKLLLLYAVIPVSLFSQVGINTSNPQNTFHIDAGKDNASTGTPTAAQQANDVIVTSAGNVGIGTVSPSSKLEINNGTVNGAIKIVDGTQGDGKVLTSDANGLGTWKSTTITNVTGVTPNSNTPYGTTADKYMNAYIDVPQGNWFVFIGLLVNGANAANTNYASRLTLSSSTTALEENNFSFISGNRFVLTQISNGSAGAVTFGMFSSGIVRVSVSASSVRLYVWDNASRSYGNTSSTSLNANGENYIFAIKAN</sequence>
<evidence type="ECO:0008006" key="4">
    <source>
        <dbReference type="Google" id="ProtNLM"/>
    </source>
</evidence>
<organism evidence="2 3">
    <name type="scientific">Chryseobacterium camelliae</name>
    <dbReference type="NCBI Taxonomy" id="1265445"/>
    <lineage>
        <taxon>Bacteria</taxon>
        <taxon>Pseudomonadati</taxon>
        <taxon>Bacteroidota</taxon>
        <taxon>Flavobacteriia</taxon>
        <taxon>Flavobacteriales</taxon>
        <taxon>Weeksellaceae</taxon>
        <taxon>Chryseobacterium group</taxon>
        <taxon>Chryseobacterium</taxon>
    </lineage>
</organism>
<name>A0ABU0TDW2_9FLAO</name>
<evidence type="ECO:0000256" key="1">
    <source>
        <dbReference type="SAM" id="SignalP"/>
    </source>
</evidence>